<reference evidence="1 2" key="1">
    <citation type="submission" date="2020-02" db="EMBL/GenBank/DDBJ databases">
        <authorList>
            <person name="Ferguson B K."/>
        </authorList>
    </citation>
    <scope>NUCLEOTIDE SEQUENCE [LARGE SCALE GENOMIC DNA]</scope>
</reference>
<dbReference type="Proteomes" id="UP000479000">
    <property type="component" value="Unassembled WGS sequence"/>
</dbReference>
<gene>
    <name evidence="1" type="ORF">NTEN_LOCUS1848</name>
</gene>
<accession>A0A6H5G0H6</accession>
<evidence type="ECO:0000313" key="2">
    <source>
        <dbReference type="Proteomes" id="UP000479000"/>
    </source>
</evidence>
<evidence type="ECO:0000313" key="1">
    <source>
        <dbReference type="EMBL" id="CAA9995057.1"/>
    </source>
</evidence>
<dbReference type="EMBL" id="CADCXU010002952">
    <property type="protein sequence ID" value="CAA9995057.1"/>
    <property type="molecule type" value="Genomic_DNA"/>
</dbReference>
<dbReference type="AlphaFoldDB" id="A0A6H5G0H6"/>
<name>A0A6H5G0H6_9HEMI</name>
<protein>
    <submittedName>
        <fullName evidence="1">Uncharacterized protein</fullName>
    </submittedName>
</protein>
<keyword evidence="2" id="KW-1185">Reference proteome</keyword>
<sequence>MSSNFQGFSALPDSLETFKAWTSSFLNNIITSLVGTSKVNIRRTRNDGFPPTPWNIKAVIVPLSRNIEKYFSRSDLSEFKLFALLGGERNDHFYSGSFNGSKCGSKTSQVQNFSRDE</sequence>
<organism evidence="1 2">
    <name type="scientific">Nesidiocoris tenuis</name>
    <dbReference type="NCBI Taxonomy" id="355587"/>
    <lineage>
        <taxon>Eukaryota</taxon>
        <taxon>Metazoa</taxon>
        <taxon>Ecdysozoa</taxon>
        <taxon>Arthropoda</taxon>
        <taxon>Hexapoda</taxon>
        <taxon>Insecta</taxon>
        <taxon>Pterygota</taxon>
        <taxon>Neoptera</taxon>
        <taxon>Paraneoptera</taxon>
        <taxon>Hemiptera</taxon>
        <taxon>Heteroptera</taxon>
        <taxon>Panheteroptera</taxon>
        <taxon>Cimicomorpha</taxon>
        <taxon>Miridae</taxon>
        <taxon>Dicyphina</taxon>
        <taxon>Nesidiocoris</taxon>
    </lineage>
</organism>
<proteinExistence type="predicted"/>